<keyword evidence="2" id="KW-0472">Membrane</keyword>
<feature type="transmembrane region" description="Helical" evidence="2">
    <location>
        <begin position="233"/>
        <end position="259"/>
    </location>
</feature>
<dbReference type="RefSeq" id="WP_179789521.1">
    <property type="nucleotide sequence ID" value="NZ_BAAARR010000001.1"/>
</dbReference>
<protein>
    <submittedName>
        <fullName evidence="3">Transporter family-2 protein</fullName>
    </submittedName>
</protein>
<dbReference type="InterPro" id="IPR006750">
    <property type="entry name" value="YdcZ"/>
</dbReference>
<evidence type="ECO:0000313" key="3">
    <source>
        <dbReference type="EMBL" id="NYH92052.1"/>
    </source>
</evidence>
<sequence>MTSSASSTSDPGVSPDRSTSSTENPHDAHDVHDRRLLSGVVGQAGAVAVAVTGGAASAAQALVNGRLATGLGTPVTAALVSNGLATALLLVIAVASPAVRTSLRRVLRERLPWWCYLGGVLGAVSVAGTALAAPILGVALFTVVSVCGTGVGGLTADRAGLGPAGRLPVSAGRVAGAALAVVAMTVAQAGHSAANVALAVIVFVLVLGMGRSVQAALNARLAAVARNVGAASLVNATVGTTALGLAAGVLATAGALPFAGWPATWWAYLGGVLALVVTGANMIAARSIGVLRTVLAALSGQLVCGIALDALVPSEPTPTGWLLLGSALMVLAVTVSGVTAARDKQGPARA</sequence>
<dbReference type="GO" id="GO:0005886">
    <property type="term" value="C:plasma membrane"/>
    <property type="evidence" value="ECO:0007669"/>
    <property type="project" value="TreeGrafter"/>
</dbReference>
<evidence type="ECO:0000313" key="4">
    <source>
        <dbReference type="Proteomes" id="UP000579605"/>
    </source>
</evidence>
<gene>
    <name evidence="3" type="ORF">F4554_004690</name>
</gene>
<feature type="transmembrane region" description="Helical" evidence="2">
    <location>
        <begin position="75"/>
        <end position="99"/>
    </location>
</feature>
<dbReference type="Proteomes" id="UP000579605">
    <property type="component" value="Unassembled WGS sequence"/>
</dbReference>
<feature type="transmembrane region" description="Helical" evidence="2">
    <location>
        <begin position="167"/>
        <end position="187"/>
    </location>
</feature>
<feature type="transmembrane region" description="Helical" evidence="2">
    <location>
        <begin position="265"/>
        <end position="283"/>
    </location>
</feature>
<organism evidence="3 4">
    <name type="scientific">Actinopolymorpha rutila</name>
    <dbReference type="NCBI Taxonomy" id="446787"/>
    <lineage>
        <taxon>Bacteria</taxon>
        <taxon>Bacillati</taxon>
        <taxon>Actinomycetota</taxon>
        <taxon>Actinomycetes</taxon>
        <taxon>Propionibacteriales</taxon>
        <taxon>Actinopolymorphaceae</taxon>
        <taxon>Actinopolymorpha</taxon>
    </lineage>
</organism>
<name>A0A852ZKC1_9ACTN</name>
<accession>A0A852ZKC1</accession>
<dbReference type="PANTHER" id="PTHR34821:SF2">
    <property type="entry name" value="INNER MEMBRANE PROTEIN YDCZ"/>
    <property type="match status" value="1"/>
</dbReference>
<evidence type="ECO:0000256" key="2">
    <source>
        <dbReference type="SAM" id="Phobius"/>
    </source>
</evidence>
<comment type="caution">
    <text evidence="3">The sequence shown here is derived from an EMBL/GenBank/DDBJ whole genome shotgun (WGS) entry which is preliminary data.</text>
</comment>
<feature type="transmembrane region" description="Helical" evidence="2">
    <location>
        <begin position="193"/>
        <end position="213"/>
    </location>
</feature>
<feature type="region of interest" description="Disordered" evidence="1">
    <location>
        <begin position="1"/>
        <end position="30"/>
    </location>
</feature>
<feature type="transmembrane region" description="Helical" evidence="2">
    <location>
        <begin position="320"/>
        <end position="341"/>
    </location>
</feature>
<dbReference type="PANTHER" id="PTHR34821">
    <property type="entry name" value="INNER MEMBRANE PROTEIN YDCZ"/>
    <property type="match status" value="1"/>
</dbReference>
<keyword evidence="2" id="KW-0812">Transmembrane</keyword>
<proteinExistence type="predicted"/>
<evidence type="ECO:0000256" key="1">
    <source>
        <dbReference type="SAM" id="MobiDB-lite"/>
    </source>
</evidence>
<feature type="compositionally biased region" description="Polar residues" evidence="1">
    <location>
        <begin position="1"/>
        <end position="23"/>
    </location>
</feature>
<feature type="transmembrane region" description="Helical" evidence="2">
    <location>
        <begin position="135"/>
        <end position="155"/>
    </location>
</feature>
<reference evidence="3 4" key="1">
    <citation type="submission" date="2020-07" db="EMBL/GenBank/DDBJ databases">
        <title>Sequencing the genomes of 1000 actinobacteria strains.</title>
        <authorList>
            <person name="Klenk H.-P."/>
        </authorList>
    </citation>
    <scope>NUCLEOTIDE SEQUENCE [LARGE SCALE GENOMIC DNA]</scope>
    <source>
        <strain evidence="3 4">DSM 18448</strain>
    </source>
</reference>
<keyword evidence="2" id="KW-1133">Transmembrane helix</keyword>
<dbReference type="EMBL" id="JACBZH010000001">
    <property type="protein sequence ID" value="NYH92052.1"/>
    <property type="molecule type" value="Genomic_DNA"/>
</dbReference>
<feature type="transmembrane region" description="Helical" evidence="2">
    <location>
        <begin position="44"/>
        <end position="63"/>
    </location>
</feature>
<feature type="transmembrane region" description="Helical" evidence="2">
    <location>
        <begin position="290"/>
        <end position="308"/>
    </location>
</feature>
<dbReference type="Pfam" id="PF04657">
    <property type="entry name" value="DMT_YdcZ"/>
    <property type="match status" value="2"/>
</dbReference>
<keyword evidence="4" id="KW-1185">Reference proteome</keyword>
<dbReference type="AlphaFoldDB" id="A0A852ZKC1"/>
<feature type="transmembrane region" description="Helical" evidence="2">
    <location>
        <begin position="111"/>
        <end position="129"/>
    </location>
</feature>